<gene>
    <name evidence="1" type="ORF">CVV65_14640</name>
</gene>
<accession>A0A2K8N9I8</accession>
<organism evidence="1 2">
    <name type="scientific">Kyrpidia spormannii</name>
    <dbReference type="NCBI Taxonomy" id="2055160"/>
    <lineage>
        <taxon>Bacteria</taxon>
        <taxon>Bacillati</taxon>
        <taxon>Bacillota</taxon>
        <taxon>Bacilli</taxon>
        <taxon>Bacillales</taxon>
        <taxon>Alicyclobacillaceae</taxon>
        <taxon>Kyrpidia</taxon>
    </lineage>
</organism>
<evidence type="ECO:0000313" key="1">
    <source>
        <dbReference type="EMBL" id="ATY86011.1"/>
    </source>
</evidence>
<reference evidence="2" key="1">
    <citation type="submission" date="2017-11" db="EMBL/GenBank/DDBJ databases">
        <title>Complete Genome Sequence of Kyrpidia sp. Strain EA-1, a thermophilic, hydrogen-oxidizing Bacterium, isolated from the Azores.</title>
        <authorList>
            <person name="Reiner J.E."/>
            <person name="Lapp C.J."/>
            <person name="Bunk B."/>
            <person name="Gescher J."/>
        </authorList>
    </citation>
    <scope>NUCLEOTIDE SEQUENCE [LARGE SCALE GENOMIC DNA]</scope>
    <source>
        <strain evidence="2">EA-1</strain>
    </source>
</reference>
<keyword evidence="2" id="KW-1185">Reference proteome</keyword>
<sequence>MKTITKVLEDNLRLDFHSYTMLARLELTLRMAEIRCLDASDIIPMVVSLWENPEKYMYCKRLIELELSDDEQRELINQFNELEKISNKLGSKQKMKIDRLIIRLSYALRGRVARDFFSKEVFHTRKIRRINAYKRLANLGLAKKLTSQLIKAFIHNKDQEALELIARDSSAIKSVDYKFLIINLDSEYWRMRVIQSILDSTDIDITFLEQYPWELIYSIGRKQSAEYKLLLKKVINDYNNDLRILGIAAWACGRLKLINELNYIKARFLFEIKKNNGS</sequence>
<evidence type="ECO:0008006" key="3">
    <source>
        <dbReference type="Google" id="ProtNLM"/>
    </source>
</evidence>
<dbReference type="EMBL" id="CP024955">
    <property type="protein sequence ID" value="ATY86011.1"/>
    <property type="molecule type" value="Genomic_DNA"/>
</dbReference>
<dbReference type="AlphaFoldDB" id="A0A2K8N9I8"/>
<dbReference type="KEGG" id="kyr:CVV65_14640"/>
<dbReference type="RefSeq" id="WP_100668762.1">
    <property type="nucleotide sequence ID" value="NZ_CP024955.1"/>
</dbReference>
<proteinExistence type="predicted"/>
<protein>
    <recommendedName>
        <fullName evidence="3">HEAT repeat domain-containing protein</fullName>
    </recommendedName>
</protein>
<dbReference type="OrthoDB" id="9927823at2"/>
<evidence type="ECO:0000313" key="2">
    <source>
        <dbReference type="Proteomes" id="UP000231932"/>
    </source>
</evidence>
<dbReference type="Proteomes" id="UP000231932">
    <property type="component" value="Chromosome"/>
</dbReference>
<name>A0A2K8N9I8_9BACL</name>